<evidence type="ECO:0000256" key="3">
    <source>
        <dbReference type="SAM" id="MobiDB-lite"/>
    </source>
</evidence>
<dbReference type="PANTHER" id="PTHR38340">
    <property type="entry name" value="S-LAYER PROTEIN"/>
    <property type="match status" value="1"/>
</dbReference>
<organism evidence="5 6">
    <name type="scientific">Nonomuraea solani</name>
    <dbReference type="NCBI Taxonomy" id="1144553"/>
    <lineage>
        <taxon>Bacteria</taxon>
        <taxon>Bacillati</taxon>
        <taxon>Actinomycetota</taxon>
        <taxon>Actinomycetes</taxon>
        <taxon>Streptosporangiales</taxon>
        <taxon>Streptosporangiaceae</taxon>
        <taxon>Nonomuraea</taxon>
    </lineage>
</organism>
<evidence type="ECO:0000313" key="6">
    <source>
        <dbReference type="Proteomes" id="UP000236732"/>
    </source>
</evidence>
<dbReference type="InterPro" id="IPR018511">
    <property type="entry name" value="Hemolysin-typ_Ca-bd_CS"/>
</dbReference>
<dbReference type="Pfam" id="PF00353">
    <property type="entry name" value="HemolysinCabind"/>
    <property type="match status" value="4"/>
</dbReference>
<dbReference type="OrthoDB" id="3281695at2"/>
<protein>
    <submittedName>
        <fullName evidence="5">Hemolysin-type calcium-binding repeat-containing protein</fullName>
    </submittedName>
</protein>
<dbReference type="Proteomes" id="UP000236732">
    <property type="component" value="Unassembled WGS sequence"/>
</dbReference>
<name>A0A1H6CZY2_9ACTN</name>
<dbReference type="Gene3D" id="2.150.10.10">
    <property type="entry name" value="Serralysin-like metalloprotease, C-terminal"/>
    <property type="match status" value="2"/>
</dbReference>
<dbReference type="EMBL" id="FNVT01000004">
    <property type="protein sequence ID" value="SEG78213.1"/>
    <property type="molecule type" value="Genomic_DNA"/>
</dbReference>
<dbReference type="PRINTS" id="PR00313">
    <property type="entry name" value="CABNDNGRPT"/>
</dbReference>
<evidence type="ECO:0000256" key="2">
    <source>
        <dbReference type="ARBA" id="ARBA00022525"/>
    </source>
</evidence>
<evidence type="ECO:0000256" key="1">
    <source>
        <dbReference type="ARBA" id="ARBA00004613"/>
    </source>
</evidence>
<keyword evidence="2" id="KW-0964">Secreted</keyword>
<keyword evidence="4" id="KW-0732">Signal</keyword>
<dbReference type="PANTHER" id="PTHR38340:SF1">
    <property type="entry name" value="S-LAYER PROTEIN"/>
    <property type="match status" value="1"/>
</dbReference>
<dbReference type="GO" id="GO:0005576">
    <property type="term" value="C:extracellular region"/>
    <property type="evidence" value="ECO:0007669"/>
    <property type="project" value="UniProtKB-SubCell"/>
</dbReference>
<dbReference type="InterPro" id="IPR001343">
    <property type="entry name" value="Hemolysn_Ca-bd"/>
</dbReference>
<sequence>MNPIVPTAKRGIGAAALAAGMVLASPITAGAAAAPPATYASVVGDTLNVDGNYESNHITITPAAYGRVRIADANNPTLPGGDCIDITDHEVECGLSGTPTGLDVDGHEGADTIINLLPTSNKTQARLHGGSGNDVIYGGPGVQWLNGGLSPDDLAANQGRPDTGNDKLFGGCAQECADSGDLLEGSDGNDGLTGGPGNDDLRGGIGVDTYAGGSGRDVVSYADKGVRVQASLNNVADDGIAGEQENLPNDVEDIYGGRSADVLTGNDADNTLNGGPGGGDALYGNGGSDTLYGGSGVDKLYGDYKDSAMTYGNDYLYGGADGDLLVGGWGIDHSREYDYDTGTDTCQSVESEDHDKCEAVLPWP</sequence>
<feature type="region of interest" description="Disordered" evidence="3">
    <location>
        <begin position="181"/>
        <end position="200"/>
    </location>
</feature>
<gene>
    <name evidence="5" type="ORF">SAMN05444920_104581</name>
</gene>
<feature type="signal peptide" evidence="4">
    <location>
        <begin position="1"/>
        <end position="31"/>
    </location>
</feature>
<dbReference type="PROSITE" id="PS00330">
    <property type="entry name" value="HEMOLYSIN_CALCIUM"/>
    <property type="match status" value="2"/>
</dbReference>
<dbReference type="InterPro" id="IPR050557">
    <property type="entry name" value="RTX_toxin/Mannuronan_C5-epim"/>
</dbReference>
<evidence type="ECO:0000313" key="5">
    <source>
        <dbReference type="EMBL" id="SEG78213.1"/>
    </source>
</evidence>
<dbReference type="SUPFAM" id="SSF51120">
    <property type="entry name" value="beta-Roll"/>
    <property type="match status" value="2"/>
</dbReference>
<dbReference type="RefSeq" id="WP_103957078.1">
    <property type="nucleotide sequence ID" value="NZ_FNVT01000004.1"/>
</dbReference>
<comment type="subcellular location">
    <subcellularLocation>
        <location evidence="1">Secreted</location>
    </subcellularLocation>
</comment>
<reference evidence="5 6" key="1">
    <citation type="submission" date="2016-10" db="EMBL/GenBank/DDBJ databases">
        <authorList>
            <person name="de Groot N.N."/>
        </authorList>
    </citation>
    <scope>NUCLEOTIDE SEQUENCE [LARGE SCALE GENOMIC DNA]</scope>
    <source>
        <strain evidence="5 6">CGMCC 4.7037</strain>
    </source>
</reference>
<keyword evidence="6" id="KW-1185">Reference proteome</keyword>
<proteinExistence type="predicted"/>
<accession>A0A1H6CZY2</accession>
<evidence type="ECO:0000256" key="4">
    <source>
        <dbReference type="SAM" id="SignalP"/>
    </source>
</evidence>
<dbReference type="InterPro" id="IPR011049">
    <property type="entry name" value="Serralysin-like_metalloprot_C"/>
</dbReference>
<dbReference type="AlphaFoldDB" id="A0A1H6CZY2"/>
<feature type="chain" id="PRO_5009295372" evidence="4">
    <location>
        <begin position="32"/>
        <end position="364"/>
    </location>
</feature>
<dbReference type="GO" id="GO:0005509">
    <property type="term" value="F:calcium ion binding"/>
    <property type="evidence" value="ECO:0007669"/>
    <property type="project" value="InterPro"/>
</dbReference>